<dbReference type="PANTHER" id="PTHR28003:SF1">
    <property type="entry name" value="NUCLEOPORIN POM34"/>
    <property type="match status" value="1"/>
</dbReference>
<dbReference type="GO" id="GO:0006606">
    <property type="term" value="P:protein import into nucleus"/>
    <property type="evidence" value="ECO:0007669"/>
    <property type="project" value="TreeGrafter"/>
</dbReference>
<evidence type="ECO:0000256" key="2">
    <source>
        <dbReference type="SAM" id="Phobius"/>
    </source>
</evidence>
<gene>
    <name evidence="3" type="ORF">CYBJADRAFT_185826</name>
</gene>
<feature type="transmembrane region" description="Helical" evidence="2">
    <location>
        <begin position="32"/>
        <end position="50"/>
    </location>
</feature>
<evidence type="ECO:0000256" key="1">
    <source>
        <dbReference type="SAM" id="MobiDB-lite"/>
    </source>
</evidence>
<evidence type="ECO:0000313" key="3">
    <source>
        <dbReference type="EMBL" id="ODV72352.1"/>
    </source>
</evidence>
<keyword evidence="2" id="KW-1133">Transmembrane helix</keyword>
<keyword evidence="2" id="KW-0812">Transmembrane</keyword>
<dbReference type="GO" id="GO:0030474">
    <property type="term" value="P:spindle pole body duplication"/>
    <property type="evidence" value="ECO:0007669"/>
    <property type="project" value="TreeGrafter"/>
</dbReference>
<dbReference type="InterPro" id="IPR012578">
    <property type="entry name" value="Nucl_pore_cmplx"/>
</dbReference>
<evidence type="ECO:0000313" key="4">
    <source>
        <dbReference type="Proteomes" id="UP000094389"/>
    </source>
</evidence>
<feature type="compositionally biased region" description="Polar residues" evidence="1">
    <location>
        <begin position="129"/>
        <end position="154"/>
    </location>
</feature>
<proteinExistence type="predicted"/>
<protein>
    <submittedName>
        <fullName evidence="3">Uncharacterized protein</fullName>
    </submittedName>
</protein>
<dbReference type="PANTHER" id="PTHR28003">
    <property type="entry name" value="NUCLEOPORIN POM34"/>
    <property type="match status" value="1"/>
</dbReference>
<name>A0A1E4RYI8_CYBJN</name>
<dbReference type="OMA" id="YYRMDSP"/>
<dbReference type="Proteomes" id="UP000094389">
    <property type="component" value="Unassembled WGS sequence"/>
</dbReference>
<keyword evidence="2" id="KW-0472">Membrane</keyword>
<keyword evidence="4" id="KW-1185">Reference proteome</keyword>
<dbReference type="STRING" id="983966.A0A1E4RYI8"/>
<dbReference type="EMBL" id="KV453935">
    <property type="protein sequence ID" value="ODV72352.1"/>
    <property type="molecule type" value="Genomic_DNA"/>
</dbReference>
<dbReference type="GO" id="GO:0070762">
    <property type="term" value="C:nuclear pore transmembrane ring"/>
    <property type="evidence" value="ECO:0007669"/>
    <property type="project" value="TreeGrafter"/>
</dbReference>
<feature type="transmembrane region" description="Helical" evidence="2">
    <location>
        <begin position="70"/>
        <end position="88"/>
    </location>
</feature>
<dbReference type="GO" id="GO:0005640">
    <property type="term" value="C:nuclear outer membrane"/>
    <property type="evidence" value="ECO:0007669"/>
    <property type="project" value="TreeGrafter"/>
</dbReference>
<dbReference type="RefSeq" id="XP_020069391.1">
    <property type="nucleotide sequence ID" value="XM_020217187.1"/>
</dbReference>
<dbReference type="OrthoDB" id="4035020at2759"/>
<dbReference type="GeneID" id="30991583"/>
<dbReference type="Pfam" id="PF08058">
    <property type="entry name" value="NPCC"/>
    <property type="match status" value="1"/>
</dbReference>
<accession>A0A1E4RYI8</accession>
<feature type="region of interest" description="Disordered" evidence="1">
    <location>
        <begin position="129"/>
        <end position="180"/>
    </location>
</feature>
<reference evidence="3 4" key="1">
    <citation type="journal article" date="2016" name="Proc. Natl. Acad. Sci. U.S.A.">
        <title>Comparative genomics of biotechnologically important yeasts.</title>
        <authorList>
            <person name="Riley R."/>
            <person name="Haridas S."/>
            <person name="Wolfe K.H."/>
            <person name="Lopes M.R."/>
            <person name="Hittinger C.T."/>
            <person name="Goeker M."/>
            <person name="Salamov A.A."/>
            <person name="Wisecaver J.H."/>
            <person name="Long T.M."/>
            <person name="Calvey C.H."/>
            <person name="Aerts A.L."/>
            <person name="Barry K.W."/>
            <person name="Choi C."/>
            <person name="Clum A."/>
            <person name="Coughlan A.Y."/>
            <person name="Deshpande S."/>
            <person name="Douglass A.P."/>
            <person name="Hanson S.J."/>
            <person name="Klenk H.-P."/>
            <person name="LaButti K.M."/>
            <person name="Lapidus A."/>
            <person name="Lindquist E.A."/>
            <person name="Lipzen A.M."/>
            <person name="Meier-Kolthoff J.P."/>
            <person name="Ohm R.A."/>
            <person name="Otillar R.P."/>
            <person name="Pangilinan J.L."/>
            <person name="Peng Y."/>
            <person name="Rokas A."/>
            <person name="Rosa C.A."/>
            <person name="Scheuner C."/>
            <person name="Sibirny A.A."/>
            <person name="Slot J.C."/>
            <person name="Stielow J.B."/>
            <person name="Sun H."/>
            <person name="Kurtzman C.P."/>
            <person name="Blackwell M."/>
            <person name="Grigoriev I.V."/>
            <person name="Jeffries T.W."/>
        </authorList>
    </citation>
    <scope>NUCLEOTIDE SEQUENCE [LARGE SCALE GENOMIC DNA]</scope>
    <source>
        <strain evidence="4">ATCC 18201 / CBS 1600 / BCRC 20928 / JCM 3617 / NBRC 0987 / NRRL Y-1542</strain>
    </source>
</reference>
<dbReference type="AlphaFoldDB" id="A0A1E4RYI8"/>
<sequence>MSQEEINIEWEHPDISKIEHRVVNKELELKRVLINLILLLVTKLVLNVAKLVLFKLDYTVDYSTLNKLRIAFQLLFAWNIVSGLYRVFKPQDDFKDLKLNNQQRELLGLKEIPITEPDQVAKPAQVINTTPLNSPKTKKQQGTPIASPMSSQPLPQLLSPHKASPLRQEQATDINKAKDPVTSLKITPTYIPSPKYYYRMDSPTKSRRRV</sequence>
<organism evidence="3 4">
    <name type="scientific">Cyberlindnera jadinii (strain ATCC 18201 / CBS 1600 / BCRC 20928 / JCM 3617 / NBRC 0987 / NRRL Y-1542)</name>
    <name type="common">Torula yeast</name>
    <name type="synonym">Candida utilis</name>
    <dbReference type="NCBI Taxonomy" id="983966"/>
    <lineage>
        <taxon>Eukaryota</taxon>
        <taxon>Fungi</taxon>
        <taxon>Dikarya</taxon>
        <taxon>Ascomycota</taxon>
        <taxon>Saccharomycotina</taxon>
        <taxon>Saccharomycetes</taxon>
        <taxon>Phaffomycetales</taxon>
        <taxon>Phaffomycetaceae</taxon>
        <taxon>Cyberlindnera</taxon>
    </lineage>
</organism>